<proteinExistence type="predicted"/>
<dbReference type="Proteomes" id="UP000199668">
    <property type="component" value="Unassembled WGS sequence"/>
</dbReference>
<accession>A0A1I4QZL2</accession>
<dbReference type="OrthoDB" id="5196525at2"/>
<name>A0A1I4QZL2_9BACI</name>
<evidence type="ECO:0000313" key="2">
    <source>
        <dbReference type="Proteomes" id="UP000199668"/>
    </source>
</evidence>
<evidence type="ECO:0000313" key="1">
    <source>
        <dbReference type="EMBL" id="SFM45479.1"/>
    </source>
</evidence>
<dbReference type="EMBL" id="FOTY01000055">
    <property type="protein sequence ID" value="SFM45479.1"/>
    <property type="molecule type" value="Genomic_DNA"/>
</dbReference>
<keyword evidence="2" id="KW-1185">Reference proteome</keyword>
<organism evidence="1 2">
    <name type="scientific">Salibacterium qingdaonense</name>
    <dbReference type="NCBI Taxonomy" id="266892"/>
    <lineage>
        <taxon>Bacteria</taxon>
        <taxon>Bacillati</taxon>
        <taxon>Bacillota</taxon>
        <taxon>Bacilli</taxon>
        <taxon>Bacillales</taxon>
        <taxon>Bacillaceae</taxon>
    </lineage>
</organism>
<sequence>MISFVDVIVSPIYHLAKDNINLKLACYPNRIYYGDLDVGKYKNLYIDMFDIYGKTNITSLEKSAVEYTQRIVENRIKYFCESKVEDYFELKNNTMQDYYLLLFFGSMNITRVLGHILHYCWLSNLSQGKKINRQAIEEACEQYYLDYTRNYFDKSRYSKGVFDEKIDIFVQETLIEELINEAQKNKTYLRTIDNSYLNDLDLVPTSHFTVNSELENMLDSLEFNGFVHKVSELASKGSSNKNKNATNIIYAFDFGLTIFEKLKYGKPENKDSKFYQQRAFDYSHIVTAALDNNKKIKCQQCSKEYPMGDLDILQRFRMKCDNCDDGICKIEYDLQLSDTVRKNIEEAVWTTEEIEIMNSIYLLNKNSKEEEKVTASLIGKEIDRSYQFVARRCKELAEADYVIRNGNTPFEYDLTEKTINKLKEMNLVK</sequence>
<gene>
    <name evidence="1" type="ORF">SAMN04488054_1554</name>
</gene>
<reference evidence="1 2" key="1">
    <citation type="submission" date="2016-10" db="EMBL/GenBank/DDBJ databases">
        <authorList>
            <person name="de Groot N.N."/>
        </authorList>
    </citation>
    <scope>NUCLEOTIDE SEQUENCE [LARGE SCALE GENOMIC DNA]</scope>
    <source>
        <strain evidence="1 2">CGMCC 1.6134</strain>
    </source>
</reference>
<dbReference type="AlphaFoldDB" id="A0A1I4QZL2"/>
<protein>
    <submittedName>
        <fullName evidence="1">Uncharacterized protein</fullName>
    </submittedName>
</protein>
<dbReference type="RefSeq" id="WP_090929068.1">
    <property type="nucleotide sequence ID" value="NZ_FOTY01000055.1"/>
</dbReference>
<dbReference type="STRING" id="266892.SAMN04488054_1554"/>